<evidence type="ECO:0000313" key="1">
    <source>
        <dbReference type="EMBL" id="EAZ93517.1"/>
    </source>
</evidence>
<organism evidence="1 2">
    <name type="scientific">Crocosphaera chwakensis CCY0110</name>
    <dbReference type="NCBI Taxonomy" id="391612"/>
    <lineage>
        <taxon>Bacteria</taxon>
        <taxon>Bacillati</taxon>
        <taxon>Cyanobacteriota</taxon>
        <taxon>Cyanophyceae</taxon>
        <taxon>Oscillatoriophycideae</taxon>
        <taxon>Chroococcales</taxon>
        <taxon>Aphanothecaceae</taxon>
        <taxon>Crocosphaera</taxon>
        <taxon>Crocosphaera chwakensis</taxon>
    </lineage>
</organism>
<proteinExistence type="predicted"/>
<name>A3II85_9CHRO</name>
<dbReference type="Proteomes" id="UP000003781">
    <property type="component" value="Unassembled WGS sequence"/>
</dbReference>
<evidence type="ECO:0000313" key="2">
    <source>
        <dbReference type="Proteomes" id="UP000003781"/>
    </source>
</evidence>
<dbReference type="EMBL" id="AAXW01000002">
    <property type="protein sequence ID" value="EAZ93517.1"/>
    <property type="molecule type" value="Genomic_DNA"/>
</dbReference>
<sequence length="32" mass="3985">MKVVIHQKALPENLGYQEKQYFRYRLSYPQKQ</sequence>
<accession>A3II85</accession>
<reference evidence="1 2" key="1">
    <citation type="submission" date="2007-03" db="EMBL/GenBank/DDBJ databases">
        <authorList>
            <person name="Stal L."/>
            <person name="Ferriera S."/>
            <person name="Johnson J."/>
            <person name="Kravitz S."/>
            <person name="Beeson K."/>
            <person name="Sutton G."/>
            <person name="Rogers Y.-H."/>
            <person name="Friedman R."/>
            <person name="Frazier M."/>
            <person name="Venter J.C."/>
        </authorList>
    </citation>
    <scope>NUCLEOTIDE SEQUENCE [LARGE SCALE GENOMIC DNA]</scope>
    <source>
        <strain evidence="1 2">CCY0110</strain>
    </source>
</reference>
<gene>
    <name evidence="1" type="ORF">CY0110_17017</name>
</gene>
<dbReference type="AlphaFoldDB" id="A3II85"/>
<comment type="caution">
    <text evidence="1">The sequence shown here is derived from an EMBL/GenBank/DDBJ whole genome shotgun (WGS) entry which is preliminary data.</text>
</comment>
<protein>
    <submittedName>
        <fullName evidence="1">Uncharacterized protein</fullName>
    </submittedName>
</protein>
<keyword evidence="2" id="KW-1185">Reference proteome</keyword>